<evidence type="ECO:0000256" key="2">
    <source>
        <dbReference type="ARBA" id="ARBA00002659"/>
    </source>
</evidence>
<keyword evidence="6 15" id="KW-0021">Allosteric enzyme</keyword>
<keyword evidence="13 15" id="KW-0324">Glycolysis</keyword>
<dbReference type="EC" id="2.7.1.11" evidence="15"/>
<dbReference type="GO" id="GO:0046872">
    <property type="term" value="F:metal ion binding"/>
    <property type="evidence" value="ECO:0007669"/>
    <property type="project" value="UniProtKB-KW"/>
</dbReference>
<feature type="binding site" evidence="15">
    <location>
        <position position="677"/>
    </location>
    <ligand>
        <name>beta-D-fructose 2,6-bisphosphate</name>
        <dbReference type="ChEBI" id="CHEBI:58579"/>
        <note>allosteric activator; ligand shared between dimeric partners</note>
    </ligand>
</feature>
<dbReference type="GO" id="GO:0005524">
    <property type="term" value="F:ATP binding"/>
    <property type="evidence" value="ECO:0007669"/>
    <property type="project" value="UniProtKB-KW"/>
</dbReference>
<dbReference type="GO" id="GO:0061621">
    <property type="term" value="P:canonical glycolysis"/>
    <property type="evidence" value="ECO:0007669"/>
    <property type="project" value="TreeGrafter"/>
</dbReference>
<dbReference type="PANTHER" id="PTHR13697">
    <property type="entry name" value="PHOSPHOFRUCTOKINASE"/>
    <property type="match status" value="1"/>
</dbReference>
<dbReference type="NCBIfam" id="TIGR02478">
    <property type="entry name" value="6PF1K_euk"/>
    <property type="match status" value="1"/>
</dbReference>
<proteinExistence type="inferred from homology"/>
<dbReference type="GO" id="GO:0030388">
    <property type="term" value="P:fructose 1,6-bisphosphate metabolic process"/>
    <property type="evidence" value="ECO:0007669"/>
    <property type="project" value="TreeGrafter"/>
</dbReference>
<sequence length="792" mass="87054">MTTPERPCRVSLGVKTGKEGVFIEKGTQKGKGMAIFTSGGDSQGMNAAVRAAVRMGLYLGATVYFIKEGYQGMVNGEGFIVEASWSSVSGIIHKGGTVIGSARCQDFRERQGRLKAALNLIKRSITNLVVIGGDGSLTGANLFRQEWSSLLDELLKDGKITPEERSKCDHLNIVGMVGSIDNDFCGTDMTIGADSALHRIIEAVDAIVTTASSHQRTFIMEVMGRHCGYLALTSGLATEADFVFIPEWAPEHNWPEILCKKLEQERLLGQRLNIIVVAEGAIDQDGIPITSEHIKDVVVKNLQQDTRITVLGHVQRGGSPSAFDRILGCRMGAEATIALFEATPDSEPVVVSLDGNQAVRMPLMACVEKTQAVAKAMKEKNWEQAVELRGRSFRRNLDTYKMLTRLRPPKSVLDAEGHVTGKINLAVMHIGAPACGMNAVVRSFVRNCVFRGDTVYGIHDGIEGLIAGNISVLNWNDVHGWVGEGGAFLGTKRTLPEKHLDQVANRLREYKIHGLLIVGGFESFHATLQLTEARPKYKEFCIPMIVIPSTISNNVPGTEFTLGTDTAVNEITEICDRIRQSAQGTKRRVFIVETMGGYCGYLATLSGLAGGADAAYIFEEPFTVHDLYEDVNHMITKMSEGVQRGLILMNEKANPHYTTDFVFSIFSEEGKKVMTARKNVLGHLQQGGRPSPFDRNMGTKMAARAAEWLIDKIEKAMDANGVVNVTGEDTSVLLGLTKRVYGFTPIQKLKDETDFEHRIPKDQWWLKLRPLLRILAKHASTYEEESIQVALE</sequence>
<evidence type="ECO:0000256" key="16">
    <source>
        <dbReference type="PIRNR" id="PIRNR000533"/>
    </source>
</evidence>
<evidence type="ECO:0000256" key="5">
    <source>
        <dbReference type="ARBA" id="ARBA00022490"/>
    </source>
</evidence>
<dbReference type="AlphaFoldDB" id="A0A4D5R9M3"/>
<feature type="binding site" description="in other chain" evidence="15">
    <location>
        <position position="758"/>
    </location>
    <ligand>
        <name>beta-D-fructose 2,6-bisphosphate</name>
        <dbReference type="ChEBI" id="CHEBI:58579"/>
        <note>allosteric activator; ligand shared between dimeric partners</note>
    </ligand>
</feature>
<evidence type="ECO:0000256" key="10">
    <source>
        <dbReference type="ARBA" id="ARBA00022777"/>
    </source>
</evidence>
<comment type="activity regulation">
    <text evidence="15">Allosterically activated by ADP, AMP, or fructose 2,6-bisphosphate, and allosterically inhibited by ATP or citrate.</text>
</comment>
<comment type="similarity">
    <text evidence="15">Belongs to the phosphofructokinase type A (PFKA) family. ATP-dependent PFK group I subfamily. Eukaryotic two domain clade 'E' sub-subfamily.</text>
</comment>
<feature type="binding site" description="in other chain" evidence="15">
    <location>
        <position position="279"/>
    </location>
    <ligand>
        <name>substrate</name>
        <note>ligand shared between dimeric partners</note>
    </ligand>
</feature>
<dbReference type="FunFam" id="3.40.50.460:FF:000008">
    <property type="entry name" value="ATP-dependent 6-phosphofructokinase"/>
    <property type="match status" value="1"/>
</dbReference>
<feature type="binding site" evidence="15">
    <location>
        <begin position="133"/>
        <end position="136"/>
    </location>
    <ligand>
        <name>ATP</name>
        <dbReference type="ChEBI" id="CHEBI:30616"/>
    </ligand>
</feature>
<feature type="binding site" description="in other chain" evidence="15">
    <location>
        <begin position="550"/>
        <end position="554"/>
    </location>
    <ligand>
        <name>beta-D-fructose 2,6-bisphosphate</name>
        <dbReference type="ChEBI" id="CHEBI:58579"/>
        <note>allosteric activator; ligand shared between dimeric partners</note>
    </ligand>
</feature>
<dbReference type="GO" id="GO:0005945">
    <property type="term" value="C:6-phosphofructokinase complex"/>
    <property type="evidence" value="ECO:0007669"/>
    <property type="project" value="TreeGrafter"/>
</dbReference>
<evidence type="ECO:0000256" key="1">
    <source>
        <dbReference type="ARBA" id="ARBA00001946"/>
    </source>
</evidence>
<dbReference type="InterPro" id="IPR022953">
    <property type="entry name" value="ATP_PFK"/>
</dbReference>
<evidence type="ECO:0000256" key="13">
    <source>
        <dbReference type="ARBA" id="ARBA00023152"/>
    </source>
</evidence>
<dbReference type="SUPFAM" id="SSF53784">
    <property type="entry name" value="Phosphofructokinase"/>
    <property type="match status" value="2"/>
</dbReference>
<keyword evidence="5 15" id="KW-0963">Cytoplasm</keyword>
<feature type="binding site" description="in other chain" evidence="15">
    <location>
        <begin position="595"/>
        <end position="597"/>
    </location>
    <ligand>
        <name>beta-D-fructose 2,6-bisphosphate</name>
        <dbReference type="ChEBI" id="CHEBI:58579"/>
        <note>allosteric activator; ligand shared between dimeric partners</note>
    </ligand>
</feature>
<feature type="domain" description="Phosphofructokinase" evidence="17">
    <location>
        <begin position="33"/>
        <end position="336"/>
    </location>
</feature>
<keyword evidence="12 15" id="KW-0460">Magnesium</keyword>
<dbReference type="EMBL" id="GGNE01000073">
    <property type="protein sequence ID" value="MIC88614.1"/>
    <property type="molecule type" value="Transcribed_RNA"/>
</dbReference>
<protein>
    <recommendedName>
        <fullName evidence="15">ATP-dependent 6-phosphofructokinase</fullName>
        <shortName evidence="15">ATP-PFK</shortName>
        <shortName evidence="15">Phosphofructokinase</shortName>
        <ecNumber evidence="15">2.7.1.11</ecNumber>
    </recommendedName>
    <alternativeName>
        <fullName evidence="15">Phosphohexokinase</fullName>
    </alternativeName>
</protein>
<comment type="catalytic activity">
    <reaction evidence="14 15 16">
        <text>beta-D-fructose 6-phosphate + ATP = beta-D-fructose 1,6-bisphosphate + ADP + H(+)</text>
        <dbReference type="Rhea" id="RHEA:16109"/>
        <dbReference type="ChEBI" id="CHEBI:15378"/>
        <dbReference type="ChEBI" id="CHEBI:30616"/>
        <dbReference type="ChEBI" id="CHEBI:32966"/>
        <dbReference type="ChEBI" id="CHEBI:57634"/>
        <dbReference type="ChEBI" id="CHEBI:456216"/>
        <dbReference type="EC" id="2.7.1.11"/>
    </reaction>
</comment>
<dbReference type="GO" id="GO:0042802">
    <property type="term" value="F:identical protein binding"/>
    <property type="evidence" value="ECO:0007669"/>
    <property type="project" value="TreeGrafter"/>
</dbReference>
<dbReference type="PROSITE" id="PS00433">
    <property type="entry name" value="PHOSPHOFRUCTOKINASE"/>
    <property type="match status" value="2"/>
</dbReference>
<keyword evidence="10 15" id="KW-0418">Kinase</keyword>
<feature type="binding site" evidence="15">
    <location>
        <begin position="103"/>
        <end position="104"/>
    </location>
    <ligand>
        <name>ATP</name>
        <dbReference type="ChEBI" id="CHEBI:30616"/>
    </ligand>
</feature>
<dbReference type="InterPro" id="IPR000023">
    <property type="entry name" value="Phosphofructokinase_dom"/>
</dbReference>
<dbReference type="GO" id="GO:0003872">
    <property type="term" value="F:6-phosphofructokinase activity"/>
    <property type="evidence" value="ECO:0007669"/>
    <property type="project" value="UniProtKB-UniRule"/>
</dbReference>
<feature type="binding site" description="in other chain" evidence="15">
    <location>
        <begin position="223"/>
        <end position="225"/>
    </location>
    <ligand>
        <name>substrate</name>
        <note>ligand shared between dimeric partners</note>
    </ligand>
</feature>
<feature type="domain" description="Phosphofructokinase" evidence="17">
    <location>
        <begin position="425"/>
        <end position="709"/>
    </location>
</feature>
<comment type="cofactor">
    <cofactor evidence="1 15">
        <name>Mg(2+)</name>
        <dbReference type="ChEBI" id="CHEBI:18420"/>
    </cofactor>
</comment>
<feature type="binding site" description="in other chain" evidence="15">
    <location>
        <position position="651"/>
    </location>
    <ligand>
        <name>beta-D-fructose 2,6-bisphosphate</name>
        <dbReference type="ChEBI" id="CHEBI:58579"/>
        <note>allosteric activator; ligand shared between dimeric partners</note>
    </ligand>
</feature>
<comment type="function">
    <text evidence="2 15">Catalyzes the phosphorylation of D-fructose 6-phosphate to fructose 1,6-bisphosphate by ATP, the first committing step of glycolysis.</text>
</comment>
<evidence type="ECO:0000256" key="4">
    <source>
        <dbReference type="ARBA" id="ARBA00004679"/>
    </source>
</evidence>
<dbReference type="GO" id="GO:0070095">
    <property type="term" value="F:fructose-6-phosphate binding"/>
    <property type="evidence" value="ECO:0007669"/>
    <property type="project" value="TreeGrafter"/>
</dbReference>
<evidence type="ECO:0000256" key="7">
    <source>
        <dbReference type="ARBA" id="ARBA00022679"/>
    </source>
</evidence>
<dbReference type="FunFam" id="3.40.50.450:FF:000043">
    <property type="entry name" value="ATP-dependent 6-phosphofructokinase, platelet type"/>
    <property type="match status" value="1"/>
</dbReference>
<evidence type="ECO:0000259" key="17">
    <source>
        <dbReference type="Pfam" id="PF00365"/>
    </source>
</evidence>
<keyword evidence="11 15" id="KW-0067">ATP-binding</keyword>
<feature type="binding site" description="in other chain" evidence="15">
    <location>
        <begin position="683"/>
        <end position="686"/>
    </location>
    <ligand>
        <name>beta-D-fructose 2,6-bisphosphate</name>
        <dbReference type="ChEBI" id="CHEBI:58579"/>
        <note>allosteric activator; ligand shared between dimeric partners</note>
    </ligand>
</feature>
<comment type="pathway">
    <text evidence="4 15 16">Carbohydrate degradation; glycolysis; D-glyceraldehyde 3-phosphate and glycerone phosphate from D-glucose: step 3/4.</text>
</comment>
<feature type="binding site" evidence="15">
    <location>
        <position position="40"/>
    </location>
    <ligand>
        <name>ATP</name>
        <dbReference type="ChEBI" id="CHEBI:30616"/>
    </ligand>
</feature>
<dbReference type="InterPro" id="IPR015912">
    <property type="entry name" value="Phosphofructokinase_CS"/>
</dbReference>
<comment type="subunit">
    <text evidence="15">Homotetramer.</text>
</comment>
<dbReference type="GO" id="GO:0016208">
    <property type="term" value="F:AMP binding"/>
    <property type="evidence" value="ECO:0007669"/>
    <property type="project" value="TreeGrafter"/>
</dbReference>
<feature type="region of interest" description="C-terminal regulatory PFK domain 2" evidence="15">
    <location>
        <begin position="424"/>
        <end position="792"/>
    </location>
</feature>
<dbReference type="UniPathway" id="UPA00109">
    <property type="reaction ID" value="UER00182"/>
</dbReference>
<keyword evidence="7 15" id="KW-0808">Transferase</keyword>
<dbReference type="InterPro" id="IPR009161">
    <property type="entry name" value="6-Pfructokinase_euk"/>
</dbReference>
<feature type="binding site" evidence="15">
    <location>
        <position position="216"/>
    </location>
    <ligand>
        <name>substrate</name>
        <note>ligand shared between dimeric partners</note>
    </ligand>
</feature>
<evidence type="ECO:0000256" key="9">
    <source>
        <dbReference type="ARBA" id="ARBA00022741"/>
    </source>
</evidence>
<evidence type="ECO:0000256" key="14">
    <source>
        <dbReference type="ARBA" id="ARBA00048070"/>
    </source>
</evidence>
<evidence type="ECO:0000313" key="18">
    <source>
        <dbReference type="EMBL" id="MIC88614.1"/>
    </source>
</evidence>
<reference evidence="18" key="1">
    <citation type="journal article" date="2018" name="Toxicon">
        <title>Venom-gland transcriptomics and venom proteomics of the giant Florida blue centipede, Scolopendra viridis.</title>
        <authorList>
            <person name="Ward M.J."/>
            <person name="Rokyta D.R."/>
        </authorList>
    </citation>
    <scope>NUCLEOTIDE SEQUENCE</scope>
    <source>
        <tissue evidence="18">Venom gland</tissue>
    </source>
</reference>
<dbReference type="InterPro" id="IPR035966">
    <property type="entry name" value="PKF_sf"/>
</dbReference>
<feature type="binding site" description="in other chain" evidence="15">
    <location>
        <position position="493"/>
    </location>
    <ligand>
        <name>beta-D-fructose 2,6-bisphosphate</name>
        <dbReference type="ChEBI" id="CHEBI:58579"/>
        <note>allosteric activator; ligand shared between dimeric partners</note>
    </ligand>
</feature>
<comment type="similarity">
    <text evidence="16">Belongs to the phosphofructokinase type A (PFKA) family. ATP-dependent PFK group I subfamily. Eukaryotic two domain clade "E" sub-subfamily.</text>
</comment>
<dbReference type="HAMAP" id="MF_03184">
    <property type="entry name" value="Phosphofructokinase_I_E"/>
    <property type="match status" value="1"/>
</dbReference>
<comment type="subcellular location">
    <subcellularLocation>
        <location evidence="3 15">Cytoplasm</location>
    </subcellularLocation>
</comment>
<organism evidence="18">
    <name type="scientific">Scolopendra viridis</name>
    <name type="common">Giant centipede</name>
    <dbReference type="NCBI Taxonomy" id="118503"/>
    <lineage>
        <taxon>Eukaryota</taxon>
        <taxon>Metazoa</taxon>
        <taxon>Ecdysozoa</taxon>
        <taxon>Arthropoda</taxon>
        <taxon>Myriapoda</taxon>
        <taxon>Chilopoda</taxon>
        <taxon>Pleurostigmophora</taxon>
        <taxon>Scolopendromorpha</taxon>
        <taxon>Scolopendridae</taxon>
        <taxon>Scolopendra</taxon>
    </lineage>
</organism>
<feature type="binding site" evidence="15">
    <location>
        <position position="134"/>
    </location>
    <ligand>
        <name>Mg(2+)</name>
        <dbReference type="ChEBI" id="CHEBI:18420"/>
        <note>catalytic</note>
    </ligand>
</feature>
<dbReference type="Gene3D" id="3.40.50.450">
    <property type="match status" value="2"/>
</dbReference>
<evidence type="ECO:0000256" key="6">
    <source>
        <dbReference type="ARBA" id="ARBA00022533"/>
    </source>
</evidence>
<dbReference type="FunFam" id="3.40.50.460:FF:000003">
    <property type="entry name" value="ATP-dependent 6-phosphofructokinase"/>
    <property type="match status" value="1"/>
</dbReference>
<evidence type="ECO:0000256" key="12">
    <source>
        <dbReference type="ARBA" id="ARBA00022842"/>
    </source>
</evidence>
<dbReference type="PIRSF" id="PIRSF000533">
    <property type="entry name" value="ATP_PFK_euk"/>
    <property type="match status" value="1"/>
</dbReference>
<feature type="region of interest" description="N-terminal catalytic PFK domain 1" evidence="15">
    <location>
        <begin position="1"/>
        <end position="405"/>
    </location>
</feature>
<dbReference type="Gene3D" id="3.40.50.460">
    <property type="entry name" value="Phosphofructokinase domain"/>
    <property type="match status" value="2"/>
</dbReference>
<dbReference type="GO" id="GO:0006002">
    <property type="term" value="P:fructose 6-phosphate metabolic process"/>
    <property type="evidence" value="ECO:0007669"/>
    <property type="project" value="InterPro"/>
</dbReference>
<keyword evidence="8 15" id="KW-0479">Metal-binding</keyword>
<evidence type="ECO:0000256" key="11">
    <source>
        <dbReference type="ARBA" id="ARBA00022840"/>
    </source>
</evidence>
<evidence type="ECO:0000256" key="8">
    <source>
        <dbReference type="ARBA" id="ARBA00022723"/>
    </source>
</evidence>
<dbReference type="PANTHER" id="PTHR13697:SF4">
    <property type="entry name" value="ATP-DEPENDENT 6-PHOSPHOFRUCTOKINASE"/>
    <property type="match status" value="1"/>
</dbReference>
<dbReference type="GO" id="GO:0048029">
    <property type="term" value="F:monosaccharide binding"/>
    <property type="evidence" value="ECO:0007669"/>
    <property type="project" value="TreeGrafter"/>
</dbReference>
<feature type="binding site" description="in other chain" evidence="15">
    <location>
        <begin position="313"/>
        <end position="316"/>
    </location>
    <ligand>
        <name>substrate</name>
        <note>ligand shared between dimeric partners</note>
    </ligand>
</feature>
<feature type="binding site" evidence="15">
    <location>
        <position position="307"/>
    </location>
    <ligand>
        <name>substrate</name>
        <note>ligand shared between dimeric partners</note>
    </ligand>
</feature>
<evidence type="ECO:0000256" key="15">
    <source>
        <dbReference type="HAMAP-Rule" id="MF_03184"/>
    </source>
</evidence>
<feature type="binding site" description="in other chain" evidence="15">
    <location>
        <begin position="179"/>
        <end position="181"/>
    </location>
    <ligand>
        <name>substrate</name>
        <note>ligand shared between dimeric partners</note>
    </ligand>
</feature>
<accession>A0A4D5R9M3</accession>
<dbReference type="Pfam" id="PF00365">
    <property type="entry name" value="PFK"/>
    <property type="match status" value="2"/>
</dbReference>
<name>A0A4D5R9M3_SCOVI</name>
<evidence type="ECO:0000256" key="3">
    <source>
        <dbReference type="ARBA" id="ARBA00004496"/>
    </source>
</evidence>
<comment type="caution">
    <text evidence="15">Lacks conserved residue(s) required for the propagation of feature annotation.</text>
</comment>
<feature type="binding site" evidence="15">
    <location>
        <position position="588"/>
    </location>
    <ligand>
        <name>beta-D-fructose 2,6-bisphosphate</name>
        <dbReference type="ChEBI" id="CHEBI:58579"/>
        <note>allosteric activator; ligand shared between dimeric partners</note>
    </ligand>
</feature>
<feature type="active site" description="Proton acceptor" evidence="15">
    <location>
        <position position="181"/>
    </location>
</feature>
<dbReference type="PRINTS" id="PR00476">
    <property type="entry name" value="PHFRCTKINASE"/>
</dbReference>
<keyword evidence="9 15" id="KW-0547">Nucleotide-binding</keyword>